<evidence type="ECO:0000313" key="2">
    <source>
        <dbReference type="Proteomes" id="UP000826188"/>
    </source>
</evidence>
<proteinExistence type="predicted"/>
<organism evidence="1 2">
    <name type="scientific">Hymenobacter profundi</name>
    <dbReference type="NCBI Taxonomy" id="1982110"/>
    <lineage>
        <taxon>Bacteria</taxon>
        <taxon>Pseudomonadati</taxon>
        <taxon>Bacteroidota</taxon>
        <taxon>Cytophagia</taxon>
        <taxon>Cytophagales</taxon>
        <taxon>Hymenobacteraceae</taxon>
        <taxon>Hymenobacter</taxon>
    </lineage>
</organism>
<keyword evidence="2" id="KW-1185">Reference proteome</keyword>
<dbReference type="EMBL" id="JAHWGL010000014">
    <property type="protein sequence ID" value="MBW3128071.1"/>
    <property type="molecule type" value="Genomic_DNA"/>
</dbReference>
<protein>
    <recommendedName>
        <fullName evidence="3">Apea-like HEPN domain-containing protein</fullName>
    </recommendedName>
</protein>
<evidence type="ECO:0008006" key="3">
    <source>
        <dbReference type="Google" id="ProtNLM"/>
    </source>
</evidence>
<dbReference type="Proteomes" id="UP000826188">
    <property type="component" value="Unassembled WGS sequence"/>
</dbReference>
<dbReference type="RefSeq" id="WP_219157761.1">
    <property type="nucleotide sequence ID" value="NZ_JAHWGL010000014.1"/>
</dbReference>
<sequence>MNDIFVLPSKYIYDYFLDQKSAIESSLANIGQHAKAISEYMIAIEIEGWHNLAQWFHIANGIKELNYDGIKYDSAFSMCRPAYEYEIERQGLYHKLITEITLFSYLYSGLEGIISNLDLPKCPGQNGKINAASFYLKSNFSIWSNPIFKYSEIVKLCEVMFQYSFESNYTVDSELNRCVGTQGIGLKLLYKVRNKIMHGDFFFPEPLEHSTKYPFQPEIINLCSRLILMTVQMLLLSCRKGNYDEHFQIYESSIFKNSEDYDLVANEKVFLSNLHLKQPNLIAE</sequence>
<reference evidence="1 2" key="1">
    <citation type="submission" date="2021-07" db="EMBL/GenBank/DDBJ databases">
        <title>Hymenobacter profundi sp. nov., isolated from deep-sea water.</title>
        <authorList>
            <person name="Kim M.K."/>
        </authorList>
    </citation>
    <scope>NUCLEOTIDE SEQUENCE [LARGE SCALE GENOMIC DNA]</scope>
    <source>
        <strain evidence="1 2">M2</strain>
    </source>
</reference>
<gene>
    <name evidence="1" type="ORF">KYK14_05895</name>
</gene>
<evidence type="ECO:0000313" key="1">
    <source>
        <dbReference type="EMBL" id="MBW3128071.1"/>
    </source>
</evidence>
<name>A0ABS6WWV9_9BACT</name>
<comment type="caution">
    <text evidence="1">The sequence shown here is derived from an EMBL/GenBank/DDBJ whole genome shotgun (WGS) entry which is preliminary data.</text>
</comment>
<accession>A0ABS6WWV9</accession>